<evidence type="ECO:0000256" key="3">
    <source>
        <dbReference type="ARBA" id="ARBA00023004"/>
    </source>
</evidence>
<evidence type="ECO:0000256" key="2">
    <source>
        <dbReference type="ARBA" id="ARBA00022723"/>
    </source>
</evidence>
<evidence type="ECO:0000256" key="6">
    <source>
        <dbReference type="SAM" id="SignalP"/>
    </source>
</evidence>
<evidence type="ECO:0000256" key="4">
    <source>
        <dbReference type="PROSITE-ProRule" id="PRU00433"/>
    </source>
</evidence>
<evidence type="ECO:0000313" key="8">
    <source>
        <dbReference type="EMBL" id="GGF66073.1"/>
    </source>
</evidence>
<dbReference type="Proteomes" id="UP000632498">
    <property type="component" value="Unassembled WGS sequence"/>
</dbReference>
<dbReference type="GO" id="GO:0046872">
    <property type="term" value="F:metal ion binding"/>
    <property type="evidence" value="ECO:0007669"/>
    <property type="project" value="UniProtKB-KW"/>
</dbReference>
<gene>
    <name evidence="8" type="primary">shp</name>
    <name evidence="8" type="ORF">GCM10011332_20150</name>
</gene>
<dbReference type="AlphaFoldDB" id="A0A917C1G9"/>
<evidence type="ECO:0000256" key="1">
    <source>
        <dbReference type="ARBA" id="ARBA00022617"/>
    </source>
</evidence>
<keyword evidence="2 4" id="KW-0479">Metal-binding</keyword>
<dbReference type="PROSITE" id="PS51007">
    <property type="entry name" value="CYTC"/>
    <property type="match status" value="1"/>
</dbReference>
<proteinExistence type="predicted"/>
<accession>A0A917C1G9</accession>
<evidence type="ECO:0000313" key="9">
    <source>
        <dbReference type="Proteomes" id="UP000632498"/>
    </source>
</evidence>
<dbReference type="GO" id="GO:0020037">
    <property type="term" value="F:heme binding"/>
    <property type="evidence" value="ECO:0007669"/>
    <property type="project" value="InterPro"/>
</dbReference>
<dbReference type="EMBL" id="BMHV01000013">
    <property type="protein sequence ID" value="GGF66073.1"/>
    <property type="molecule type" value="Genomic_DNA"/>
</dbReference>
<keyword evidence="6" id="KW-0732">Signal</keyword>
<dbReference type="Gene3D" id="1.10.760.10">
    <property type="entry name" value="Cytochrome c-like domain"/>
    <property type="match status" value="1"/>
</dbReference>
<dbReference type="RefSeq" id="WP_188664436.1">
    <property type="nucleotide sequence ID" value="NZ_BMHV01000013.1"/>
</dbReference>
<feature type="compositionally biased region" description="Polar residues" evidence="5">
    <location>
        <begin position="58"/>
        <end position="73"/>
    </location>
</feature>
<evidence type="ECO:0000259" key="7">
    <source>
        <dbReference type="PROSITE" id="PS51007"/>
    </source>
</evidence>
<keyword evidence="1 4" id="KW-0349">Heme</keyword>
<reference evidence="8" key="1">
    <citation type="journal article" date="2014" name="Int. J. Syst. Evol. Microbiol.">
        <title>Complete genome sequence of Corynebacterium casei LMG S-19264T (=DSM 44701T), isolated from a smear-ripened cheese.</title>
        <authorList>
            <consortium name="US DOE Joint Genome Institute (JGI-PGF)"/>
            <person name="Walter F."/>
            <person name="Albersmeier A."/>
            <person name="Kalinowski J."/>
            <person name="Ruckert C."/>
        </authorList>
    </citation>
    <scope>NUCLEOTIDE SEQUENCE</scope>
    <source>
        <strain evidence="8">CGMCC 1.15254</strain>
    </source>
</reference>
<organism evidence="8 9">
    <name type="scientific">Terasakiella brassicae</name>
    <dbReference type="NCBI Taxonomy" id="1634917"/>
    <lineage>
        <taxon>Bacteria</taxon>
        <taxon>Pseudomonadati</taxon>
        <taxon>Pseudomonadota</taxon>
        <taxon>Alphaproteobacteria</taxon>
        <taxon>Rhodospirillales</taxon>
        <taxon>Terasakiellaceae</taxon>
        <taxon>Terasakiella</taxon>
    </lineage>
</organism>
<feature type="region of interest" description="Disordered" evidence="5">
    <location>
        <begin position="58"/>
        <end position="84"/>
    </location>
</feature>
<dbReference type="InterPro" id="IPR036909">
    <property type="entry name" value="Cyt_c-like_dom_sf"/>
</dbReference>
<comment type="caution">
    <text evidence="8">The sequence shown here is derived from an EMBL/GenBank/DDBJ whole genome shotgun (WGS) entry which is preliminary data.</text>
</comment>
<name>A0A917C1G9_9PROT</name>
<keyword evidence="3 4" id="KW-0408">Iron</keyword>
<dbReference type="InterPro" id="IPR015170">
    <property type="entry name" value="DUF1924_SHP"/>
</dbReference>
<dbReference type="InterPro" id="IPR009056">
    <property type="entry name" value="Cyt_c-like_dom"/>
</dbReference>
<evidence type="ECO:0000256" key="5">
    <source>
        <dbReference type="SAM" id="MobiDB-lite"/>
    </source>
</evidence>
<feature type="signal peptide" evidence="6">
    <location>
        <begin position="1"/>
        <end position="23"/>
    </location>
</feature>
<keyword evidence="9" id="KW-1185">Reference proteome</keyword>
<feature type="domain" description="Cytochrome c" evidence="7">
    <location>
        <begin position="46"/>
        <end position="138"/>
    </location>
</feature>
<dbReference type="GO" id="GO:0009055">
    <property type="term" value="F:electron transfer activity"/>
    <property type="evidence" value="ECO:0007669"/>
    <property type="project" value="InterPro"/>
</dbReference>
<protein>
    <submittedName>
        <fullName evidence="8">Cytochrome c-type protein SHP</fullName>
    </submittedName>
</protein>
<dbReference type="SUPFAM" id="SSF46626">
    <property type="entry name" value="Cytochrome c"/>
    <property type="match status" value="1"/>
</dbReference>
<sequence>MRKMIFTLLGVGALLGTSYAAQANSVLILEGYQAQAQMDDPAFREFSAERGQEFFSQNHTGGKPQTPSCTTCHTADPSGAGQTRAGKTIAPLAISKTPDRYSDFEKVEKWFRRNCTSVLGRTCSAREKGDFITFMKTR</sequence>
<reference evidence="8" key="2">
    <citation type="submission" date="2020-09" db="EMBL/GenBank/DDBJ databases">
        <authorList>
            <person name="Sun Q."/>
            <person name="Zhou Y."/>
        </authorList>
    </citation>
    <scope>NUCLEOTIDE SEQUENCE</scope>
    <source>
        <strain evidence="8">CGMCC 1.15254</strain>
    </source>
</reference>
<feature type="chain" id="PRO_5037735368" evidence="6">
    <location>
        <begin position="24"/>
        <end position="138"/>
    </location>
</feature>
<dbReference type="Pfam" id="PF09086">
    <property type="entry name" value="DUF1924"/>
    <property type="match status" value="1"/>
</dbReference>